<dbReference type="OrthoDB" id="2963168at2759"/>
<reference evidence="1 2" key="1">
    <citation type="submission" date="2015-01" db="EMBL/GenBank/DDBJ databases">
        <title>The Genome Sequence of Fonsecaea multimorphosa CBS 102226.</title>
        <authorList>
            <consortium name="The Broad Institute Genomics Platform"/>
            <person name="Cuomo C."/>
            <person name="de Hoog S."/>
            <person name="Gorbushina A."/>
            <person name="Stielow B."/>
            <person name="Teixiera M."/>
            <person name="Abouelleil A."/>
            <person name="Chapman S.B."/>
            <person name="Priest M."/>
            <person name="Young S.K."/>
            <person name="Wortman J."/>
            <person name="Nusbaum C."/>
            <person name="Birren B."/>
        </authorList>
    </citation>
    <scope>NUCLEOTIDE SEQUENCE [LARGE SCALE GENOMIC DNA]</scope>
    <source>
        <strain evidence="1 2">CBS 102226</strain>
    </source>
</reference>
<name>A0A0D2K5Z9_9EURO</name>
<protein>
    <submittedName>
        <fullName evidence="1">Uncharacterized protein</fullName>
    </submittedName>
</protein>
<dbReference type="RefSeq" id="XP_016635365.1">
    <property type="nucleotide sequence ID" value="XM_016773308.1"/>
</dbReference>
<proteinExistence type="predicted"/>
<evidence type="ECO:0000313" key="1">
    <source>
        <dbReference type="EMBL" id="KIY01243.1"/>
    </source>
</evidence>
<dbReference type="Gene3D" id="3.30.420.40">
    <property type="match status" value="1"/>
</dbReference>
<dbReference type="Proteomes" id="UP000053411">
    <property type="component" value="Unassembled WGS sequence"/>
</dbReference>
<dbReference type="STRING" id="1442371.A0A0D2K5Z9"/>
<gene>
    <name evidence="1" type="ORF">Z520_02795</name>
</gene>
<dbReference type="AlphaFoldDB" id="A0A0D2K5Z9"/>
<organism evidence="1 2">
    <name type="scientific">Fonsecaea multimorphosa CBS 102226</name>
    <dbReference type="NCBI Taxonomy" id="1442371"/>
    <lineage>
        <taxon>Eukaryota</taxon>
        <taxon>Fungi</taxon>
        <taxon>Dikarya</taxon>
        <taxon>Ascomycota</taxon>
        <taxon>Pezizomycotina</taxon>
        <taxon>Eurotiomycetes</taxon>
        <taxon>Chaetothyriomycetidae</taxon>
        <taxon>Chaetothyriales</taxon>
        <taxon>Herpotrichiellaceae</taxon>
        <taxon>Fonsecaea</taxon>
    </lineage>
</organism>
<dbReference type="EMBL" id="KN848065">
    <property type="protein sequence ID" value="KIY01243.1"/>
    <property type="molecule type" value="Genomic_DNA"/>
</dbReference>
<dbReference type="PANTHER" id="PTHR14187">
    <property type="entry name" value="ALPHA KINASE/ELONGATION FACTOR 2 KINASE"/>
    <property type="match status" value="1"/>
</dbReference>
<dbReference type="PANTHER" id="PTHR14187:SF5">
    <property type="entry name" value="HEAT SHOCK 70 KDA PROTEIN 12A"/>
    <property type="match status" value="1"/>
</dbReference>
<accession>A0A0D2K5Z9</accession>
<sequence length="87" mass="9393">MDPPPYSESSLNKTFSDFGNLSLRGEVSGDRLIIGLDFGTTYSGIGYAFSNDPEKIHIIDSFPGGDRLAPKAPTTIQYEAGSKTSFK</sequence>
<dbReference type="GeneID" id="27708541"/>
<evidence type="ECO:0000313" key="2">
    <source>
        <dbReference type="Proteomes" id="UP000053411"/>
    </source>
</evidence>
<dbReference type="VEuPathDB" id="FungiDB:Z520_02795"/>
<keyword evidence="2" id="KW-1185">Reference proteome</keyword>